<dbReference type="Proteomes" id="UP000489600">
    <property type="component" value="Unassembled WGS sequence"/>
</dbReference>
<evidence type="ECO:0000313" key="2">
    <source>
        <dbReference type="Proteomes" id="UP000489600"/>
    </source>
</evidence>
<gene>
    <name evidence="1" type="ORF">ANE_LOCUS3461</name>
</gene>
<evidence type="ECO:0000313" key="1">
    <source>
        <dbReference type="EMBL" id="VVA93016.1"/>
    </source>
</evidence>
<proteinExistence type="predicted"/>
<keyword evidence="2" id="KW-1185">Reference proteome</keyword>
<reference evidence="1" key="1">
    <citation type="submission" date="2019-07" db="EMBL/GenBank/DDBJ databases">
        <authorList>
            <person name="Dittberner H."/>
        </authorList>
    </citation>
    <scope>NUCLEOTIDE SEQUENCE [LARGE SCALE GENOMIC DNA]</scope>
</reference>
<protein>
    <submittedName>
        <fullName evidence="1">Uncharacterized protein</fullName>
    </submittedName>
</protein>
<dbReference type="AlphaFoldDB" id="A0A565AUE1"/>
<name>A0A565AUE1_9BRAS</name>
<dbReference type="EMBL" id="CABITT030000001">
    <property type="protein sequence ID" value="VVA93016.1"/>
    <property type="molecule type" value="Genomic_DNA"/>
</dbReference>
<comment type="caution">
    <text evidence="1">The sequence shown here is derived from an EMBL/GenBank/DDBJ whole genome shotgun (WGS) entry which is preliminary data.</text>
</comment>
<sequence>MENGGSVGSGGGTLTMTGPIEITLAGPVEITLVPGGGLTIRQGGLTIKFIGPINVTYNQAPVTVGDLQNLLVGLQGVQVSGSPLLTGGVQGSEGPLTDEVVQYLKSLTLEEQKLGVGHLLNQS</sequence>
<organism evidence="1 2">
    <name type="scientific">Arabis nemorensis</name>
    <dbReference type="NCBI Taxonomy" id="586526"/>
    <lineage>
        <taxon>Eukaryota</taxon>
        <taxon>Viridiplantae</taxon>
        <taxon>Streptophyta</taxon>
        <taxon>Embryophyta</taxon>
        <taxon>Tracheophyta</taxon>
        <taxon>Spermatophyta</taxon>
        <taxon>Magnoliopsida</taxon>
        <taxon>eudicotyledons</taxon>
        <taxon>Gunneridae</taxon>
        <taxon>Pentapetalae</taxon>
        <taxon>rosids</taxon>
        <taxon>malvids</taxon>
        <taxon>Brassicales</taxon>
        <taxon>Brassicaceae</taxon>
        <taxon>Arabideae</taxon>
        <taxon>Arabis</taxon>
    </lineage>
</organism>
<accession>A0A565AUE1</accession>